<evidence type="ECO:0000256" key="5">
    <source>
        <dbReference type="ARBA" id="ARBA00023136"/>
    </source>
</evidence>
<keyword evidence="5 7" id="KW-0472">Membrane</keyword>
<feature type="transmembrane region" description="Helical" evidence="7">
    <location>
        <begin position="803"/>
        <end position="822"/>
    </location>
</feature>
<dbReference type="Pfam" id="PF02687">
    <property type="entry name" value="FtsX"/>
    <property type="match status" value="2"/>
</dbReference>
<feature type="transmembrane region" description="Helical" evidence="7">
    <location>
        <begin position="397"/>
        <end position="420"/>
    </location>
</feature>
<feature type="domain" description="ABC3 transporter permease C-terminal" evidence="8">
    <location>
        <begin position="754"/>
        <end position="869"/>
    </location>
</feature>
<dbReference type="InterPro" id="IPR025857">
    <property type="entry name" value="MacB_PCD"/>
</dbReference>
<feature type="domain" description="MacB-like periplasmic core" evidence="9">
    <location>
        <begin position="519"/>
        <end position="712"/>
    </location>
</feature>
<feature type="transmembrane region" description="Helical" evidence="7">
    <location>
        <begin position="842"/>
        <end position="863"/>
    </location>
</feature>
<feature type="transmembrane region" description="Helical" evidence="7">
    <location>
        <begin position="352"/>
        <end position="373"/>
    </location>
</feature>
<evidence type="ECO:0000256" key="6">
    <source>
        <dbReference type="SAM" id="Coils"/>
    </source>
</evidence>
<proteinExistence type="predicted"/>
<evidence type="ECO:0000256" key="3">
    <source>
        <dbReference type="ARBA" id="ARBA00022692"/>
    </source>
</evidence>
<feature type="transmembrane region" description="Helical" evidence="7">
    <location>
        <begin position="750"/>
        <end position="770"/>
    </location>
</feature>
<evidence type="ECO:0000256" key="7">
    <source>
        <dbReference type="SAM" id="Phobius"/>
    </source>
</evidence>
<evidence type="ECO:0000256" key="2">
    <source>
        <dbReference type="ARBA" id="ARBA00022475"/>
    </source>
</evidence>
<evidence type="ECO:0000256" key="1">
    <source>
        <dbReference type="ARBA" id="ARBA00004651"/>
    </source>
</evidence>
<evidence type="ECO:0000259" key="9">
    <source>
        <dbReference type="Pfam" id="PF12704"/>
    </source>
</evidence>
<comment type="caution">
    <text evidence="10">The sequence shown here is derived from an EMBL/GenBank/DDBJ whole genome shotgun (WGS) entry which is preliminary data.</text>
</comment>
<dbReference type="Pfam" id="PF12704">
    <property type="entry name" value="MacB_PCD"/>
    <property type="match status" value="1"/>
</dbReference>
<name>A0A060RLC0_9STRE</name>
<keyword evidence="3 7" id="KW-0812">Transmembrane</keyword>
<evidence type="ECO:0000313" key="11">
    <source>
        <dbReference type="Proteomes" id="UP000027584"/>
    </source>
</evidence>
<keyword evidence="6" id="KW-0175">Coiled coil</keyword>
<dbReference type="AlphaFoldDB" id="A0A060RLC0"/>
<reference evidence="10 11" key="2">
    <citation type="submission" date="2014-05" db="EMBL/GenBank/DDBJ databases">
        <title>Genome sequence of Streptococcus gallolyticus.</title>
        <authorList>
            <person name="Del Campo R."/>
        </authorList>
    </citation>
    <scope>NUCLEOTIDE SEQUENCE [LARGE SCALE GENOMIC DNA]</scope>
    <source>
        <strain evidence="10 11">LMG17956</strain>
    </source>
</reference>
<protein>
    <submittedName>
        <fullName evidence="10">Putative ABC transporter, permease protein</fullName>
    </submittedName>
</protein>
<dbReference type="InterPro" id="IPR038766">
    <property type="entry name" value="Membrane_comp_ABC_pdt"/>
</dbReference>
<dbReference type="EMBL" id="CCBC010000205">
    <property type="protein sequence ID" value="CDO18832.1"/>
    <property type="molecule type" value="Genomic_DNA"/>
</dbReference>
<reference evidence="10 11" key="1">
    <citation type="submission" date="2014-02" db="EMBL/GenBank/DDBJ databases">
        <authorList>
            <person name="Manrique M."/>
        </authorList>
    </citation>
    <scope>NUCLEOTIDE SEQUENCE [LARGE SCALE GENOMIC DNA]</scope>
    <source>
        <strain evidence="10 11">LMG17956</strain>
    </source>
</reference>
<keyword evidence="4 7" id="KW-1133">Transmembrane helix</keyword>
<evidence type="ECO:0000313" key="10">
    <source>
        <dbReference type="EMBL" id="CDO18832.1"/>
    </source>
</evidence>
<organism evidence="10 11">
    <name type="scientific">Streptococcus gallolyticus</name>
    <dbReference type="NCBI Taxonomy" id="315405"/>
    <lineage>
        <taxon>Bacteria</taxon>
        <taxon>Bacillati</taxon>
        <taxon>Bacillota</taxon>
        <taxon>Bacilli</taxon>
        <taxon>Lactobacillales</taxon>
        <taxon>Streptococcaceae</taxon>
        <taxon>Streptococcus</taxon>
    </lineage>
</organism>
<accession>A0A060RLC0</accession>
<feature type="transmembrane region" description="Helical" evidence="7">
    <location>
        <begin position="440"/>
        <end position="465"/>
    </location>
</feature>
<comment type="subcellular location">
    <subcellularLocation>
        <location evidence="1">Cell membrane</location>
        <topology evidence="1">Multi-pass membrane protein</topology>
    </subcellularLocation>
</comment>
<feature type="coiled-coil region" evidence="6">
    <location>
        <begin position="220"/>
        <end position="313"/>
    </location>
</feature>
<sequence length="880" mass="96305">MAKKTYWKDIRKSFGSSRGRFLSIMLLMMLGAFAFVGLKVTGPDMQATASQYLKKHNTMDLSVIASYGFSDDDKEELDSIKNADVEYGYLTDVTVKNTDDAIRVFSKSTSISTYELVSGRFPKSSDEIALASTMKDDYKVGDTISFTQSDEDGILKNTTYKVVGFVNSSEILSTTSLGSSTAGDGSLSNYAVVTESAFDTDTYTIARIRYDNLKTLNPFSESYKQKVADKQDELDDLLSDNAEQRLTSLKSDAQAEVDANQEKVDSAKVQLAAQESALASLSAEQQAAAQSSIDQAQAEITESESEIQEAQAKIDAMTEPTYTSYTRSTLPGGEGYQTYESSTSSISSIGNIFPVVLYVVAALVTFTTMTRFVDEERTNSGILKALGYSNSDVIKKFVIYGFVASMIGTVLGIVAGHYLLSRIIAQIVTSDTTLGETHLYFYWNYTAIALVLALISAVLPAFLIAKNELSEKPAQLLLPKPPVKGSKIFLERIGVIWRRLSFTHKVTARNIFRYKQRMLMTIFGVAGSVALLFAGLGIRSSLGNVIENQFTNLMPYDMIVVKNDDNSSSENQEVKDFIDSNKVSQYQSIYFTTLSETISGLTDKQTISIMVSSGDYFGDFIHLKDASSGDSLTLSDDGIIISEKLASLYHVEAGDSFTLKDSDGKKHTVKVAAVAEMNVGHYLFMSQKVYQKIFGETPNDNAYLVTLKNDSSSNIEKLSTKLLAMSGVSAVSQNSSLVKTVKSVVASLNGAMTILIVVSILLAVVILYNLTNINVAERIRELSTIKVLGFYDKEVTMYIYRETISLSLIGIIVGLIGGKYLHQVIMGMIGSDSIMFGTTVGWDIYAIPIAVIVIILLALGWLVNHILKTVDMLEALKSVD</sequence>
<dbReference type="PANTHER" id="PTHR30287:SF1">
    <property type="entry name" value="INNER MEMBRANE PROTEIN"/>
    <property type="match status" value="1"/>
</dbReference>
<gene>
    <name evidence="10" type="ORF">BN963_SGAL_02039</name>
</gene>
<evidence type="ECO:0000259" key="8">
    <source>
        <dbReference type="Pfam" id="PF02687"/>
    </source>
</evidence>
<feature type="transmembrane region" description="Helical" evidence="7">
    <location>
        <begin position="518"/>
        <end position="538"/>
    </location>
</feature>
<feature type="domain" description="ABC3 transporter permease C-terminal" evidence="8">
    <location>
        <begin position="351"/>
        <end position="466"/>
    </location>
</feature>
<evidence type="ECO:0000256" key="4">
    <source>
        <dbReference type="ARBA" id="ARBA00022989"/>
    </source>
</evidence>
<dbReference type="Proteomes" id="UP000027584">
    <property type="component" value="Unassembled WGS sequence"/>
</dbReference>
<dbReference type="PANTHER" id="PTHR30287">
    <property type="entry name" value="MEMBRANE COMPONENT OF PREDICTED ABC SUPERFAMILY METABOLITE UPTAKE TRANSPORTER"/>
    <property type="match status" value="1"/>
</dbReference>
<dbReference type="GO" id="GO:0005886">
    <property type="term" value="C:plasma membrane"/>
    <property type="evidence" value="ECO:0007669"/>
    <property type="project" value="UniProtKB-SubCell"/>
</dbReference>
<feature type="transmembrane region" description="Helical" evidence="7">
    <location>
        <begin position="21"/>
        <end position="38"/>
    </location>
</feature>
<keyword evidence="2" id="KW-1003">Cell membrane</keyword>
<dbReference type="InterPro" id="IPR003838">
    <property type="entry name" value="ABC3_permease_C"/>
</dbReference>